<evidence type="ECO:0000256" key="1">
    <source>
        <dbReference type="SAM" id="Phobius"/>
    </source>
</evidence>
<dbReference type="STRING" id="1533.SAMN05443638_10784"/>
<dbReference type="OrthoDB" id="233977at2"/>
<keyword evidence="4" id="KW-1185">Reference proteome</keyword>
<accession>A0A1M4VDN5</accession>
<evidence type="ECO:0000259" key="2">
    <source>
        <dbReference type="Pfam" id="PF04389"/>
    </source>
</evidence>
<evidence type="ECO:0000313" key="3">
    <source>
        <dbReference type="EMBL" id="SHE67042.1"/>
    </source>
</evidence>
<sequence>MKKAFYTIYSILLIALILSAITLLNINKNFNSFSTSNVISHIEELSSNKYKGRLVGTEENLLAAQYIENQFINLKLLPINNSYKDYFKAHAPTKISGDPYFNIYDTSGNLVYKLTYGQDYKETFLNFKNNKFNISKNDKLNIFPDLIEINKDNKRLQLIVNEDNINFRSSFIYDSNLDMQLFISRECYNNLINYLEKNYILEVFIPYKAESINTFNVIGYIEGKDNSLPPLILTSHFDHMGEDLLNNIYPGALDNSSGSAFLIELAKYIKKLPKPNRDIIFISFNGEELGLLGSKHFVENNYKNIKNSTVINFDMIGGDYSIPITFMKGSNNLNRDFSIIQSLEFTAINDSFNYAILSGEYSDHGSFTERGIDAITLCDYDIKRIHTLDDKAEFIDRKSIERAFSIVNKNILNICYGNYKFIYKNTFILSLSLLIILIILSSLYIIRKKFHKKN</sequence>
<dbReference type="EMBL" id="FQVM01000007">
    <property type="protein sequence ID" value="SHE67042.1"/>
    <property type="molecule type" value="Genomic_DNA"/>
</dbReference>
<name>A0A1M4VDN5_9CLOT</name>
<feature type="transmembrane region" description="Helical" evidence="1">
    <location>
        <begin position="7"/>
        <end position="26"/>
    </location>
</feature>
<dbReference type="Proteomes" id="UP000184035">
    <property type="component" value="Unassembled WGS sequence"/>
</dbReference>
<feature type="domain" description="Peptidase M28" evidence="2">
    <location>
        <begin position="216"/>
        <end position="407"/>
    </location>
</feature>
<dbReference type="RefSeq" id="WP_072894468.1">
    <property type="nucleotide sequence ID" value="NZ_FQVM01000007.1"/>
</dbReference>
<dbReference type="Gene3D" id="3.40.630.10">
    <property type="entry name" value="Zn peptidases"/>
    <property type="match status" value="2"/>
</dbReference>
<evidence type="ECO:0000313" key="4">
    <source>
        <dbReference type="Proteomes" id="UP000184035"/>
    </source>
</evidence>
<dbReference type="InterPro" id="IPR045175">
    <property type="entry name" value="M28_fam"/>
</dbReference>
<keyword evidence="1" id="KW-1133">Transmembrane helix</keyword>
<proteinExistence type="predicted"/>
<dbReference type="GO" id="GO:0006508">
    <property type="term" value="P:proteolysis"/>
    <property type="evidence" value="ECO:0007669"/>
    <property type="project" value="InterPro"/>
</dbReference>
<reference evidence="3 4" key="1">
    <citation type="submission" date="2016-11" db="EMBL/GenBank/DDBJ databases">
        <authorList>
            <person name="Jaros S."/>
            <person name="Januszkiewicz K."/>
            <person name="Wedrychowicz H."/>
        </authorList>
    </citation>
    <scope>NUCLEOTIDE SEQUENCE [LARGE SCALE GENOMIC DNA]</scope>
    <source>
        <strain evidence="3 4">DSM 2631</strain>
    </source>
</reference>
<dbReference type="PANTHER" id="PTHR12147">
    <property type="entry name" value="METALLOPEPTIDASE M28 FAMILY MEMBER"/>
    <property type="match status" value="1"/>
</dbReference>
<keyword evidence="1" id="KW-0812">Transmembrane</keyword>
<protein>
    <submittedName>
        <fullName evidence="3">Peptidase family M28</fullName>
    </submittedName>
</protein>
<gene>
    <name evidence="3" type="ORF">SAMN05443638_10784</name>
</gene>
<dbReference type="AlphaFoldDB" id="A0A1M4VDN5"/>
<dbReference type="InterPro" id="IPR007484">
    <property type="entry name" value="Peptidase_M28"/>
</dbReference>
<feature type="transmembrane region" description="Helical" evidence="1">
    <location>
        <begin position="427"/>
        <end position="446"/>
    </location>
</feature>
<dbReference type="SUPFAM" id="SSF53187">
    <property type="entry name" value="Zn-dependent exopeptidases"/>
    <property type="match status" value="1"/>
</dbReference>
<dbReference type="PANTHER" id="PTHR12147:SF26">
    <property type="entry name" value="PEPTIDASE M28 DOMAIN-CONTAINING PROTEIN"/>
    <property type="match status" value="1"/>
</dbReference>
<keyword evidence="1" id="KW-0472">Membrane</keyword>
<dbReference type="Pfam" id="PF04389">
    <property type="entry name" value="Peptidase_M28"/>
    <property type="match status" value="1"/>
</dbReference>
<organism evidence="3 4">
    <name type="scientific">Clostridium fallax</name>
    <dbReference type="NCBI Taxonomy" id="1533"/>
    <lineage>
        <taxon>Bacteria</taxon>
        <taxon>Bacillati</taxon>
        <taxon>Bacillota</taxon>
        <taxon>Clostridia</taxon>
        <taxon>Eubacteriales</taxon>
        <taxon>Clostridiaceae</taxon>
        <taxon>Clostridium</taxon>
    </lineage>
</organism>
<dbReference type="GO" id="GO:0008235">
    <property type="term" value="F:metalloexopeptidase activity"/>
    <property type="evidence" value="ECO:0007669"/>
    <property type="project" value="InterPro"/>
</dbReference>